<dbReference type="SUPFAM" id="SSF88659">
    <property type="entry name" value="Sigma3 and sigma4 domains of RNA polymerase sigma factors"/>
    <property type="match status" value="1"/>
</dbReference>
<evidence type="ECO:0000313" key="3">
    <source>
        <dbReference type="Proteomes" id="UP000321816"/>
    </source>
</evidence>
<evidence type="ECO:0000313" key="2">
    <source>
        <dbReference type="EMBL" id="WWD79939.1"/>
    </source>
</evidence>
<dbReference type="GO" id="GO:0003700">
    <property type="term" value="F:DNA-binding transcription factor activity"/>
    <property type="evidence" value="ECO:0007669"/>
    <property type="project" value="InterPro"/>
</dbReference>
<dbReference type="InterPro" id="IPR007630">
    <property type="entry name" value="RNA_pol_sigma70_r4"/>
</dbReference>
<dbReference type="InterPro" id="IPR013324">
    <property type="entry name" value="RNA_pol_sigma_r3/r4-like"/>
</dbReference>
<dbReference type="Proteomes" id="UP000321816">
    <property type="component" value="Chromosome"/>
</dbReference>
<name>A0A5C7FPZ2_9BACI</name>
<gene>
    <name evidence="2" type="ORF">FTX54_016340</name>
</gene>
<organism evidence="2 3">
    <name type="scientific">Alkalicoccus halolimnae</name>
    <dbReference type="NCBI Taxonomy" id="1667239"/>
    <lineage>
        <taxon>Bacteria</taxon>
        <taxon>Bacillati</taxon>
        <taxon>Bacillota</taxon>
        <taxon>Bacilli</taxon>
        <taxon>Bacillales</taxon>
        <taxon>Bacillaceae</taxon>
        <taxon>Alkalicoccus</taxon>
    </lineage>
</organism>
<dbReference type="Gene3D" id="1.20.140.160">
    <property type="match status" value="1"/>
</dbReference>
<dbReference type="AlphaFoldDB" id="A0A5C7FPZ2"/>
<dbReference type="RefSeq" id="WP_147802595.1">
    <property type="nucleotide sequence ID" value="NZ_CP144914.1"/>
</dbReference>
<reference evidence="2 3" key="1">
    <citation type="submission" date="2024-01" db="EMBL/GenBank/DDBJ databases">
        <title>Complete Genome Sequence of Alkalicoccus halolimnae BZ-SZ-XJ29T, a Moderately Halophilic Bacterium Isolated from a Salt Lake.</title>
        <authorList>
            <person name="Zhao B."/>
        </authorList>
    </citation>
    <scope>NUCLEOTIDE SEQUENCE [LARGE SCALE GENOMIC DNA]</scope>
    <source>
        <strain evidence="2 3">BZ-SZ-XJ29</strain>
    </source>
</reference>
<dbReference type="OrthoDB" id="2942336at2"/>
<proteinExistence type="predicted"/>
<accession>A0A5C7FPZ2</accession>
<dbReference type="Pfam" id="PF04545">
    <property type="entry name" value="Sigma70_r4"/>
    <property type="match status" value="1"/>
</dbReference>
<protein>
    <submittedName>
        <fullName evidence="2">Sigma-70 family RNA polymerase sigma factor</fullName>
    </submittedName>
</protein>
<dbReference type="GO" id="GO:0006352">
    <property type="term" value="P:DNA-templated transcription initiation"/>
    <property type="evidence" value="ECO:0007669"/>
    <property type="project" value="InterPro"/>
</dbReference>
<feature type="domain" description="RNA polymerase sigma-70 region 4" evidence="1">
    <location>
        <begin position="140"/>
        <end position="189"/>
    </location>
</feature>
<dbReference type="CDD" id="cd06171">
    <property type="entry name" value="Sigma70_r4"/>
    <property type="match status" value="1"/>
</dbReference>
<sequence>MIDKKHLSLHEKKQLEAFEQAHPLLFQNPLIRSFFKNKEHVYLLIQYVTHSTEQSMQALDEAFRDYYTGVKLVHYLSQTLHWKAVHYDKRLRKEAERFPLTEEEALMTREQPYTKAELPWLEELKTPLTEKLGDEQILRAFSQLTQRQKQVLQLVYGEGHTLTETGCLLGITQQGASKIHYAALCRLRKILIEEKEESR</sequence>
<dbReference type="EMBL" id="CP144914">
    <property type="protein sequence ID" value="WWD79939.1"/>
    <property type="molecule type" value="Genomic_DNA"/>
</dbReference>
<keyword evidence="3" id="KW-1185">Reference proteome</keyword>
<dbReference type="KEGG" id="ahal:FTX54_016340"/>
<evidence type="ECO:0000259" key="1">
    <source>
        <dbReference type="Pfam" id="PF04545"/>
    </source>
</evidence>